<keyword evidence="5 6" id="KW-0472">Membrane</keyword>
<dbReference type="PANTHER" id="PTHR23502:SF31">
    <property type="entry name" value="POLYAMINE TRANSPORTER 1"/>
    <property type="match status" value="1"/>
</dbReference>
<comment type="subcellular location">
    <subcellularLocation>
        <location evidence="1">Membrane</location>
        <topology evidence="1">Multi-pass membrane protein</topology>
    </subcellularLocation>
</comment>
<dbReference type="EMBL" id="KV907521">
    <property type="protein sequence ID" value="OOF90443.1"/>
    <property type="molecule type" value="Genomic_DNA"/>
</dbReference>
<protein>
    <recommendedName>
        <fullName evidence="7">Major facilitator superfamily (MFS) profile domain-containing protein</fullName>
    </recommendedName>
</protein>
<evidence type="ECO:0000256" key="6">
    <source>
        <dbReference type="SAM" id="Phobius"/>
    </source>
</evidence>
<organism evidence="9 10">
    <name type="scientific">Aspergillus carbonarius (strain ITEM 5010)</name>
    <dbReference type="NCBI Taxonomy" id="602072"/>
    <lineage>
        <taxon>Eukaryota</taxon>
        <taxon>Fungi</taxon>
        <taxon>Dikarya</taxon>
        <taxon>Ascomycota</taxon>
        <taxon>Pezizomycotina</taxon>
        <taxon>Eurotiomycetes</taxon>
        <taxon>Eurotiomycetidae</taxon>
        <taxon>Eurotiales</taxon>
        <taxon>Aspergillaceae</taxon>
        <taxon>Aspergillus</taxon>
        <taxon>Aspergillus subgen. Circumdati</taxon>
    </lineage>
</organism>
<feature type="transmembrane region" description="Helical" evidence="6">
    <location>
        <begin position="234"/>
        <end position="254"/>
    </location>
</feature>
<evidence type="ECO:0000313" key="8">
    <source>
        <dbReference type="EMBL" id="OOF90436.1"/>
    </source>
</evidence>
<feature type="transmembrane region" description="Helical" evidence="6">
    <location>
        <begin position="389"/>
        <end position="411"/>
    </location>
</feature>
<gene>
    <name evidence="8" type="ORF">ASPCADRAFT_156714</name>
    <name evidence="9" type="ORF">ASPCADRAFT_156723</name>
</gene>
<keyword evidence="3 6" id="KW-0812">Transmembrane</keyword>
<evidence type="ECO:0000256" key="5">
    <source>
        <dbReference type="ARBA" id="ARBA00023136"/>
    </source>
</evidence>
<dbReference type="PANTHER" id="PTHR23502">
    <property type="entry name" value="MAJOR FACILITATOR SUPERFAMILY"/>
    <property type="match status" value="1"/>
</dbReference>
<dbReference type="InterPro" id="IPR036259">
    <property type="entry name" value="MFS_trans_sf"/>
</dbReference>
<keyword evidence="2" id="KW-0813">Transport</keyword>
<feature type="transmembrane region" description="Helical" evidence="6">
    <location>
        <begin position="202"/>
        <end position="222"/>
    </location>
</feature>
<evidence type="ECO:0000313" key="10">
    <source>
        <dbReference type="Proteomes" id="UP000188318"/>
    </source>
</evidence>
<evidence type="ECO:0000256" key="4">
    <source>
        <dbReference type="ARBA" id="ARBA00022989"/>
    </source>
</evidence>
<dbReference type="OMA" id="AYIPSFM"/>
<feature type="transmembrane region" description="Helical" evidence="6">
    <location>
        <begin position="174"/>
        <end position="195"/>
    </location>
</feature>
<name>A0A1R3R7K8_ASPC5</name>
<dbReference type="VEuPathDB" id="FungiDB:ASPCADRAFT_156723"/>
<sequence>MSSADLQFRGFGSQSQAIEVDLERSLPSAASVSAPGPSFGRGRPHPPLLPDRDDYLVDFDGPDDPSFPQNWRMQTRLSISVILAFTCLSSTFDSAVFSPSMGQVAKQFHVSTEVSALASSLYISGYALGPLVWAPLSERKGRRLPIVMAMLGFAIFNTAVAVSKDLQTLMICRFFAGVFGSSPLINVAAIFADMYDNRGRGIAIAIFANTVFLGPLIAPFIGGYINESYLGWRWTAWIPSFMGYAAFVLNLLFLKETYPPVILVSKAAVMRRTTGIWGIHAKLEQVEVSLHDLVVNNLGRPLQMLFREPLIMAVTIYLSFIYGLLYCFLSAYSSIFQGVYNMSPGTSGLPLLAILVGLLVATGYMFYVSREYNAKLEANNNIPIPEWRLPPVVVGGVLFSMGLFWLFWTGFTPSVHWIAPTLSGLFTGAGLLIIFIQLFNYLIDTYLAFAASALAANTFCRSLVAAGFPLFSRQMFNGMGLQWAGTLLGCVSAALVPIPVIFLLYGRRLRLKSRFAPVLDKEP</sequence>
<dbReference type="EMBL" id="KV907521">
    <property type="protein sequence ID" value="OOF90436.1"/>
    <property type="molecule type" value="Genomic_DNA"/>
</dbReference>
<evidence type="ECO:0000259" key="7">
    <source>
        <dbReference type="PROSITE" id="PS50850"/>
    </source>
</evidence>
<dbReference type="CDD" id="cd17323">
    <property type="entry name" value="MFS_Tpo1_MDR_like"/>
    <property type="match status" value="1"/>
</dbReference>
<dbReference type="Gene3D" id="1.20.1250.20">
    <property type="entry name" value="MFS general substrate transporter like domains"/>
    <property type="match status" value="1"/>
</dbReference>
<feature type="domain" description="Major facilitator superfamily (MFS) profile" evidence="7">
    <location>
        <begin position="79"/>
        <end position="523"/>
    </location>
</feature>
<evidence type="ECO:0000256" key="2">
    <source>
        <dbReference type="ARBA" id="ARBA00022448"/>
    </source>
</evidence>
<feature type="transmembrane region" description="Helical" evidence="6">
    <location>
        <begin position="347"/>
        <end position="368"/>
    </location>
</feature>
<feature type="transmembrane region" description="Helical" evidence="6">
    <location>
        <begin position="483"/>
        <end position="505"/>
    </location>
</feature>
<feature type="transmembrane region" description="Helical" evidence="6">
    <location>
        <begin position="117"/>
        <end position="136"/>
    </location>
</feature>
<dbReference type="FunFam" id="1.20.1250.20:FF:000011">
    <property type="entry name" value="MFS multidrug transporter, putative"/>
    <property type="match status" value="1"/>
</dbReference>
<dbReference type="OrthoDB" id="9986881at2759"/>
<feature type="transmembrane region" description="Helical" evidence="6">
    <location>
        <begin position="77"/>
        <end position="97"/>
    </location>
</feature>
<dbReference type="VEuPathDB" id="FungiDB:ASPCADRAFT_156714"/>
<evidence type="ECO:0000256" key="3">
    <source>
        <dbReference type="ARBA" id="ARBA00022692"/>
    </source>
</evidence>
<dbReference type="STRING" id="602072.A0A1R3R7K8"/>
<dbReference type="GO" id="GO:0022857">
    <property type="term" value="F:transmembrane transporter activity"/>
    <property type="evidence" value="ECO:0007669"/>
    <property type="project" value="InterPro"/>
</dbReference>
<dbReference type="PROSITE" id="PS50850">
    <property type="entry name" value="MFS"/>
    <property type="match status" value="1"/>
</dbReference>
<dbReference type="AlphaFoldDB" id="A0A1R3R7K8"/>
<keyword evidence="4 6" id="KW-1133">Transmembrane helix</keyword>
<evidence type="ECO:0000256" key="1">
    <source>
        <dbReference type="ARBA" id="ARBA00004141"/>
    </source>
</evidence>
<dbReference type="Pfam" id="PF07690">
    <property type="entry name" value="MFS_1"/>
    <property type="match status" value="1"/>
</dbReference>
<reference evidence="10" key="2">
    <citation type="journal article" date="2017" name="Genome Biol.">
        <title>Comparative genomics reveals high biological diversity and specific adaptations in the industrially and medically important fungal genus Aspergillus.</title>
        <authorList>
            <person name="de Vries R.P."/>
            <person name="Riley R."/>
            <person name="Wiebenga A."/>
            <person name="Aguilar-Osorio G."/>
            <person name="Amillis S."/>
            <person name="Uchima C.A."/>
            <person name="Anderluh G."/>
            <person name="Asadollahi M."/>
            <person name="Askin M."/>
            <person name="Barry K."/>
            <person name="Battaglia E."/>
            <person name="Bayram O."/>
            <person name="Benocci T."/>
            <person name="Braus-Stromeyer S.A."/>
            <person name="Caldana C."/>
            <person name="Canovas D."/>
            <person name="Cerqueira G.C."/>
            <person name="Chen F."/>
            <person name="Chen W."/>
            <person name="Choi C."/>
            <person name="Clum A."/>
            <person name="Dos Santos R.A."/>
            <person name="Damasio A.R."/>
            <person name="Diallinas G."/>
            <person name="Emri T."/>
            <person name="Fekete E."/>
            <person name="Flipphi M."/>
            <person name="Freyberg S."/>
            <person name="Gallo A."/>
            <person name="Gournas C."/>
            <person name="Habgood R."/>
            <person name="Hainaut M."/>
            <person name="Harispe M.L."/>
            <person name="Henrissat B."/>
            <person name="Hilden K.S."/>
            <person name="Hope R."/>
            <person name="Hossain A."/>
            <person name="Karabika E."/>
            <person name="Karaffa L."/>
            <person name="Karanyi Z."/>
            <person name="Krasevec N."/>
            <person name="Kuo A."/>
            <person name="Kusch H."/>
            <person name="LaButti K."/>
            <person name="Lagendijk E.L."/>
            <person name="Lapidus A."/>
            <person name="Levasseur A."/>
            <person name="Lindquist E."/>
            <person name="Lipzen A."/>
            <person name="Logrieco A.F."/>
            <person name="MacCabe A."/>
            <person name="Maekelae M.R."/>
            <person name="Malavazi I."/>
            <person name="Melin P."/>
            <person name="Meyer V."/>
            <person name="Mielnichuk N."/>
            <person name="Miskei M."/>
            <person name="Molnar A.P."/>
            <person name="Mule G."/>
            <person name="Ngan C.Y."/>
            <person name="Orejas M."/>
            <person name="Orosz E."/>
            <person name="Ouedraogo J.P."/>
            <person name="Overkamp K.M."/>
            <person name="Park H.-S."/>
            <person name="Perrone G."/>
            <person name="Piumi F."/>
            <person name="Punt P.J."/>
            <person name="Ram A.F."/>
            <person name="Ramon A."/>
            <person name="Rauscher S."/>
            <person name="Record E."/>
            <person name="Riano-Pachon D.M."/>
            <person name="Robert V."/>
            <person name="Roehrig J."/>
            <person name="Ruller R."/>
            <person name="Salamov A."/>
            <person name="Salih N.S."/>
            <person name="Samson R.A."/>
            <person name="Sandor E."/>
            <person name="Sanguinetti M."/>
            <person name="Schuetze T."/>
            <person name="Sepcic K."/>
            <person name="Shelest E."/>
            <person name="Sherlock G."/>
            <person name="Sophianopoulou V."/>
            <person name="Squina F.M."/>
            <person name="Sun H."/>
            <person name="Susca A."/>
            <person name="Todd R.B."/>
            <person name="Tsang A."/>
            <person name="Unkles S.E."/>
            <person name="van de Wiele N."/>
            <person name="van Rossen-Uffink D."/>
            <person name="Oliveira J.V."/>
            <person name="Vesth T.C."/>
            <person name="Visser J."/>
            <person name="Yu J.-H."/>
            <person name="Zhou M."/>
            <person name="Andersen M.R."/>
            <person name="Archer D.B."/>
            <person name="Baker S.E."/>
            <person name="Benoit I."/>
            <person name="Brakhage A.A."/>
            <person name="Braus G.H."/>
            <person name="Fischer R."/>
            <person name="Frisvad J.C."/>
            <person name="Goldman G.H."/>
            <person name="Houbraken J."/>
            <person name="Oakley B."/>
            <person name="Pocsi I."/>
            <person name="Scazzocchio C."/>
            <person name="Seiboth B."/>
            <person name="vanKuyk P.A."/>
            <person name="Wortman J."/>
            <person name="Dyer P.S."/>
            <person name="Grigoriev I.V."/>
        </authorList>
    </citation>
    <scope>NUCLEOTIDE SEQUENCE [LARGE SCALE GENOMIC DNA]</scope>
    <source>
        <strain evidence="10">ITEM 5010</strain>
    </source>
</reference>
<dbReference type="Proteomes" id="UP000188318">
    <property type="component" value="Unassembled WGS sequence"/>
</dbReference>
<accession>A0A1R3R7K8</accession>
<feature type="transmembrane region" description="Helical" evidence="6">
    <location>
        <begin position="417"/>
        <end position="439"/>
    </location>
</feature>
<dbReference type="GO" id="GO:0005886">
    <property type="term" value="C:plasma membrane"/>
    <property type="evidence" value="ECO:0007669"/>
    <property type="project" value="TreeGrafter"/>
</dbReference>
<dbReference type="InterPro" id="IPR020846">
    <property type="entry name" value="MFS_dom"/>
</dbReference>
<reference evidence="9" key="1">
    <citation type="submission" date="2016-12" db="EMBL/GenBank/DDBJ databases">
        <authorList>
            <consortium name="DOE Joint Genome Institute"/>
            <person name="Riley R."/>
            <person name="Kuo A."/>
            <person name="Sun H."/>
            <person name="Pangilinan J."/>
            <person name="Culley D."/>
            <person name="Salamov A."/>
            <person name="Magnuson J."/>
            <person name="Bruno K."/>
            <person name="Henrissat B."/>
            <person name="Berka R."/>
            <person name="Tsang A."/>
            <person name="Barry K."/>
            <person name="lapidus A."/>
            <person name="Martin J."/>
            <person name="Lindquist E."/>
            <person name="Wang Z."/>
            <person name="Baker S."/>
            <person name="Grigoriev I."/>
            <person name="Nordberg H.P."/>
            <person name="Cantor M.N."/>
            <person name="Hua S.X."/>
        </authorList>
    </citation>
    <scope>NUCLEOTIDE SEQUENCE [LARGE SCALE GENOMIC DNA]</scope>
    <source>
        <strain evidence="9">ITEM 5010</strain>
    </source>
</reference>
<evidence type="ECO:0000313" key="9">
    <source>
        <dbReference type="EMBL" id="OOF90443.1"/>
    </source>
</evidence>
<feature type="transmembrane region" description="Helical" evidence="6">
    <location>
        <begin position="446"/>
        <end position="471"/>
    </location>
</feature>
<keyword evidence="10" id="KW-1185">Reference proteome</keyword>
<dbReference type="SUPFAM" id="SSF103473">
    <property type="entry name" value="MFS general substrate transporter"/>
    <property type="match status" value="1"/>
</dbReference>
<proteinExistence type="predicted"/>
<feature type="transmembrane region" description="Helical" evidence="6">
    <location>
        <begin position="143"/>
        <end position="162"/>
    </location>
</feature>
<dbReference type="InterPro" id="IPR011701">
    <property type="entry name" value="MFS"/>
</dbReference>
<feature type="transmembrane region" description="Helical" evidence="6">
    <location>
        <begin position="310"/>
        <end position="335"/>
    </location>
</feature>